<evidence type="ECO:0000313" key="1">
    <source>
        <dbReference type="EMBL" id="SHI97025.1"/>
    </source>
</evidence>
<protein>
    <recommendedName>
        <fullName evidence="3">Lipoprotein</fullName>
    </recommendedName>
</protein>
<dbReference type="PROSITE" id="PS51257">
    <property type="entry name" value="PROKAR_LIPOPROTEIN"/>
    <property type="match status" value="1"/>
</dbReference>
<gene>
    <name evidence="1" type="ORF">SAMN05444350_11230</name>
</gene>
<dbReference type="Proteomes" id="UP000184192">
    <property type="component" value="Unassembled WGS sequence"/>
</dbReference>
<dbReference type="RefSeq" id="WP_025831359.1">
    <property type="nucleotide sequence ID" value="NZ_FQZN01000012.1"/>
</dbReference>
<dbReference type="EMBL" id="FQZN01000012">
    <property type="protein sequence ID" value="SHI97025.1"/>
    <property type="molecule type" value="Genomic_DNA"/>
</dbReference>
<reference evidence="2" key="1">
    <citation type="submission" date="2016-11" db="EMBL/GenBank/DDBJ databases">
        <authorList>
            <person name="Varghese N."/>
            <person name="Submissions S."/>
        </authorList>
    </citation>
    <scope>NUCLEOTIDE SEQUENCE [LARGE SCALE GENOMIC DNA]</scope>
    <source>
        <strain evidence="2">DSM 26884</strain>
    </source>
</reference>
<name>A0A1M6FH77_9BACE</name>
<proteinExistence type="predicted"/>
<evidence type="ECO:0000313" key="2">
    <source>
        <dbReference type="Proteomes" id="UP000184192"/>
    </source>
</evidence>
<keyword evidence="2" id="KW-1185">Reference proteome</keyword>
<dbReference type="GeneID" id="92712255"/>
<accession>A0A1M6FH77</accession>
<dbReference type="AlphaFoldDB" id="A0A1M6FH77"/>
<organism evidence="1 2">
    <name type="scientific">Bacteroides stercorirosoris</name>
    <dbReference type="NCBI Taxonomy" id="871324"/>
    <lineage>
        <taxon>Bacteria</taxon>
        <taxon>Pseudomonadati</taxon>
        <taxon>Bacteroidota</taxon>
        <taxon>Bacteroidia</taxon>
        <taxon>Bacteroidales</taxon>
        <taxon>Bacteroidaceae</taxon>
        <taxon>Bacteroides</taxon>
    </lineage>
</organism>
<evidence type="ECO:0008006" key="3">
    <source>
        <dbReference type="Google" id="ProtNLM"/>
    </source>
</evidence>
<sequence length="87" mass="9779">MILNKHKSICISVSLLLALFCSCSKEKLPEPTTGRFENAPFKWDFIHLATTDDAMFIGDRNICQVDIFCKDGTDKSEQDSGNACRTF</sequence>